<sequence length="120" mass="13860">MKTHRWVTGLKAGNPTMETHTIIADLRNMVLSIVNYDVQWKDGQFNPKSIFFLSVTPEETLKILADKICDQFVLNCDAVDFKISTKIDGYVVEMSNDSDLQIFISYNKENPKCYLLMFQK</sequence>
<dbReference type="Proteomes" id="UP001281410">
    <property type="component" value="Unassembled WGS sequence"/>
</dbReference>
<accession>A0AAE0AE95</accession>
<dbReference type="EMBL" id="JANJYJ010000005">
    <property type="protein sequence ID" value="KAK3212289.1"/>
    <property type="molecule type" value="Genomic_DNA"/>
</dbReference>
<name>A0AAE0AE95_9ROSI</name>
<keyword evidence="2" id="KW-1185">Reference proteome</keyword>
<comment type="caution">
    <text evidence="1">The sequence shown here is derived from an EMBL/GenBank/DDBJ whole genome shotgun (WGS) entry which is preliminary data.</text>
</comment>
<reference evidence="1" key="1">
    <citation type="journal article" date="2023" name="Plant J.">
        <title>Genome sequences and population genomics provide insights into the demographic history, inbreeding, and mutation load of two 'living fossil' tree species of Dipteronia.</title>
        <authorList>
            <person name="Feng Y."/>
            <person name="Comes H.P."/>
            <person name="Chen J."/>
            <person name="Zhu S."/>
            <person name="Lu R."/>
            <person name="Zhang X."/>
            <person name="Li P."/>
            <person name="Qiu J."/>
            <person name="Olsen K.M."/>
            <person name="Qiu Y."/>
        </authorList>
    </citation>
    <scope>NUCLEOTIDE SEQUENCE</scope>
    <source>
        <strain evidence="1">NBL</strain>
    </source>
</reference>
<dbReference type="AlphaFoldDB" id="A0AAE0AE95"/>
<evidence type="ECO:0000313" key="2">
    <source>
        <dbReference type="Proteomes" id="UP001281410"/>
    </source>
</evidence>
<evidence type="ECO:0000313" key="1">
    <source>
        <dbReference type="EMBL" id="KAK3212289.1"/>
    </source>
</evidence>
<protein>
    <submittedName>
        <fullName evidence="1">Uncharacterized protein</fullName>
    </submittedName>
</protein>
<proteinExistence type="predicted"/>
<gene>
    <name evidence="1" type="ORF">Dsin_016995</name>
</gene>
<organism evidence="1 2">
    <name type="scientific">Dipteronia sinensis</name>
    <dbReference type="NCBI Taxonomy" id="43782"/>
    <lineage>
        <taxon>Eukaryota</taxon>
        <taxon>Viridiplantae</taxon>
        <taxon>Streptophyta</taxon>
        <taxon>Embryophyta</taxon>
        <taxon>Tracheophyta</taxon>
        <taxon>Spermatophyta</taxon>
        <taxon>Magnoliopsida</taxon>
        <taxon>eudicotyledons</taxon>
        <taxon>Gunneridae</taxon>
        <taxon>Pentapetalae</taxon>
        <taxon>rosids</taxon>
        <taxon>malvids</taxon>
        <taxon>Sapindales</taxon>
        <taxon>Sapindaceae</taxon>
        <taxon>Hippocastanoideae</taxon>
        <taxon>Acereae</taxon>
        <taxon>Dipteronia</taxon>
    </lineage>
</organism>